<proteinExistence type="predicted"/>
<keyword evidence="1" id="KW-0677">Repeat</keyword>
<dbReference type="Pfam" id="PF17046">
    <property type="entry name" value="Ses_B"/>
    <property type="match status" value="1"/>
</dbReference>
<dbReference type="EMBL" id="KZ825597">
    <property type="protein sequence ID" value="PYI26437.1"/>
    <property type="molecule type" value="Genomic_DNA"/>
</dbReference>
<dbReference type="SUPFAM" id="SSF48403">
    <property type="entry name" value="Ankyrin repeat"/>
    <property type="match status" value="1"/>
</dbReference>
<evidence type="ECO:0000313" key="6">
    <source>
        <dbReference type="EMBL" id="PYI26437.1"/>
    </source>
</evidence>
<dbReference type="InterPro" id="IPR056884">
    <property type="entry name" value="NPHP3-like_N"/>
</dbReference>
<feature type="repeat" description="ANK" evidence="2">
    <location>
        <begin position="752"/>
        <end position="787"/>
    </location>
</feature>
<sequence>MRRCGPCLLSSRTCLLHRLHPMRPGLFNDDLRTSVRLSIRAAVWKIQDSRLWKSLGRESGTMVDTAPPPASAAFNNSTNSGLQMGQNYGSMEASFYSDAIQQVTIAAGASVYMGEKKTVEEKLLDALVAGDSGDRHDIARAFPGTCEWIFECAAFRGWIQTDPPTTTPLYIRGIPGSGKTVLLKYFTRAIQSSLRSSTSPQSPSLTEDVILSPEVGTPGKTIAVACFCDDKNEHRKAPIWVLRTLLYKLLQQNRGLIKYALQHVQNLEDLQGSSNGSTIDVDEFHSRDVLLRIIEDIVADPSLEVLYFVIDGLDQCGHFIAPILRIVNDLSTRISKKANDLGRKFTFRCIISDRGSAIVSDKMLPEFTVDMPEGNQEDIRQVAERRVRRIQEYRKFPDTLREDITGQLKESSKGMFMWLSLVLDDLSTWEGVWTEARVKERLHNIPSDVEAFYSAILERQSRDVVGRLRILLMWIYFACRPLTLRELDMILTLQEGKEYTGASASEEDLQALRQNIENSWGTLFAVRSGAVYLSHQSVKDFLTHVFSEEGAKDYPRFGMSKSDAHRQMASACLAYLQFEEIQRHDVPKPPVNKDWKIDEVELTKTRQEYLAGYPFLQYSIEFLGDHLRESQIREESDVVGMKRFFEAESVSLQNWLKAYDLLKRWTHGKYSGFSTSTSLLFVSARLNLPWLADRATSWNMSIFSLPSAVAAPDTSGWSAIHIAADSEAVEMVTWLLQNGAIVDATTIGLLHPGRTALHFAAAERSDAGPKMVKELLKAGARPNIFTRSGGNTALHYAIDGRSVETVTTLLAHSADPNVTNSSGITPLHKAAGVPGLEALVEALLKGGADPNRKTTVGMGLAAKGLAAWKASKTLIDTYHAINTAQTALHIAVKVKDAVRTVDALLAHGADVNTRDSVGQTPLHVAVVGMDSEVMAKQLIEHGADVNAKDEEHRTPLLLFLQTAGAIAHELRAQGQAELLASLDGQASWERTVELLLDAGADPSAEGKNKVTPLMFAKMASMGWAVEIIERRQKSEEKEPGVETEEIPESDAVVESQAEQEKKGFLQSQASRFVPKKFKW</sequence>
<dbReference type="PROSITE" id="PS50297">
    <property type="entry name" value="ANK_REP_REGION"/>
    <property type="match status" value="6"/>
</dbReference>
<evidence type="ECO:0000256" key="3">
    <source>
        <dbReference type="SAM" id="MobiDB-lite"/>
    </source>
</evidence>
<feature type="repeat" description="ANK" evidence="2">
    <location>
        <begin position="789"/>
        <end position="821"/>
    </location>
</feature>
<dbReference type="Pfam" id="PF12796">
    <property type="entry name" value="Ank_2"/>
    <property type="match status" value="2"/>
</dbReference>
<keyword evidence="7" id="KW-1185">Reference proteome</keyword>
<evidence type="ECO:0000256" key="1">
    <source>
        <dbReference type="ARBA" id="ARBA00022737"/>
    </source>
</evidence>
<feature type="repeat" description="ANK" evidence="2">
    <location>
        <begin position="715"/>
        <end position="747"/>
    </location>
</feature>
<dbReference type="InterPro" id="IPR036770">
    <property type="entry name" value="Ankyrin_rpt-contain_sf"/>
</dbReference>
<evidence type="ECO:0000256" key="2">
    <source>
        <dbReference type="PROSITE-ProRule" id="PRU00023"/>
    </source>
</evidence>
<dbReference type="Gene3D" id="1.25.40.20">
    <property type="entry name" value="Ankyrin repeat-containing domain"/>
    <property type="match status" value="1"/>
</dbReference>
<evidence type="ECO:0000259" key="5">
    <source>
        <dbReference type="Pfam" id="PF24883"/>
    </source>
</evidence>
<gene>
    <name evidence="6" type="ORF">BP00DRAFT_62686</name>
</gene>
<dbReference type="Gene3D" id="3.40.50.300">
    <property type="entry name" value="P-loop containing nucleotide triphosphate hydrolases"/>
    <property type="match status" value="1"/>
</dbReference>
<dbReference type="PANTHER" id="PTHR10039">
    <property type="entry name" value="AMELOGENIN"/>
    <property type="match status" value="1"/>
</dbReference>
<evidence type="ECO:0000313" key="7">
    <source>
        <dbReference type="Proteomes" id="UP000248817"/>
    </source>
</evidence>
<feature type="repeat" description="ANK" evidence="2">
    <location>
        <begin position="883"/>
        <end position="916"/>
    </location>
</feature>
<dbReference type="AlphaFoldDB" id="A0A2V5IR33"/>
<keyword evidence="2" id="KW-0040">ANK repeat</keyword>
<dbReference type="PROSITE" id="PS50088">
    <property type="entry name" value="ANK_REPEAT"/>
    <property type="match status" value="6"/>
</dbReference>
<reference evidence="6 7" key="1">
    <citation type="submission" date="2018-02" db="EMBL/GenBank/DDBJ databases">
        <title>The genomes of Aspergillus section Nigri reveals drivers in fungal speciation.</title>
        <authorList>
            <consortium name="DOE Joint Genome Institute"/>
            <person name="Vesth T.C."/>
            <person name="Nybo J."/>
            <person name="Theobald S."/>
            <person name="Brandl J."/>
            <person name="Frisvad J.C."/>
            <person name="Nielsen K.F."/>
            <person name="Lyhne E.K."/>
            <person name="Kogle M.E."/>
            <person name="Kuo A."/>
            <person name="Riley R."/>
            <person name="Clum A."/>
            <person name="Nolan M."/>
            <person name="Lipzen A."/>
            <person name="Salamov A."/>
            <person name="Henrissat B."/>
            <person name="Wiebenga A."/>
            <person name="De vries R.P."/>
            <person name="Grigoriev I.V."/>
            <person name="Mortensen U.H."/>
            <person name="Andersen M.R."/>
            <person name="Baker S.E."/>
        </authorList>
    </citation>
    <scope>NUCLEOTIDE SEQUENCE [LARGE SCALE GENOMIC DNA]</scope>
    <source>
        <strain evidence="6 7">CBS 114.80</strain>
    </source>
</reference>
<organism evidence="6 7">
    <name type="scientific">Aspergillus indologenus CBS 114.80</name>
    <dbReference type="NCBI Taxonomy" id="1450541"/>
    <lineage>
        <taxon>Eukaryota</taxon>
        <taxon>Fungi</taxon>
        <taxon>Dikarya</taxon>
        <taxon>Ascomycota</taxon>
        <taxon>Pezizomycotina</taxon>
        <taxon>Eurotiomycetes</taxon>
        <taxon>Eurotiomycetidae</taxon>
        <taxon>Eurotiales</taxon>
        <taxon>Aspergillaceae</taxon>
        <taxon>Aspergillus</taxon>
        <taxon>Aspergillus subgen. Circumdati</taxon>
    </lineage>
</organism>
<dbReference type="Pfam" id="PF24883">
    <property type="entry name" value="NPHP3_N"/>
    <property type="match status" value="1"/>
</dbReference>
<dbReference type="PANTHER" id="PTHR10039:SF14">
    <property type="entry name" value="NACHT DOMAIN-CONTAINING PROTEIN"/>
    <property type="match status" value="1"/>
</dbReference>
<protein>
    <submittedName>
        <fullName evidence="6">Putative skeletrophin</fullName>
    </submittedName>
</protein>
<name>A0A2V5IR33_9EURO</name>
<feature type="compositionally biased region" description="Basic and acidic residues" evidence="3">
    <location>
        <begin position="1031"/>
        <end position="1040"/>
    </location>
</feature>
<dbReference type="PRINTS" id="PR01415">
    <property type="entry name" value="ANKYRIN"/>
</dbReference>
<dbReference type="SMART" id="SM00248">
    <property type="entry name" value="ANK"/>
    <property type="match status" value="6"/>
</dbReference>
<feature type="domain" description="Fungal death-pathway protein SesB" evidence="4">
    <location>
        <begin position="71"/>
        <end position="92"/>
    </location>
</feature>
<accession>A0A2V5IR33</accession>
<dbReference type="InterPro" id="IPR031469">
    <property type="entry name" value="SesB_dom"/>
</dbReference>
<feature type="domain" description="Nephrocystin 3-like N-terminal" evidence="5">
    <location>
        <begin position="144"/>
        <end position="331"/>
    </location>
</feature>
<dbReference type="Pfam" id="PF13637">
    <property type="entry name" value="Ank_4"/>
    <property type="match status" value="1"/>
</dbReference>
<dbReference type="Proteomes" id="UP000248817">
    <property type="component" value="Unassembled WGS sequence"/>
</dbReference>
<feature type="repeat" description="ANK" evidence="2">
    <location>
        <begin position="822"/>
        <end position="855"/>
    </location>
</feature>
<dbReference type="InterPro" id="IPR027417">
    <property type="entry name" value="P-loop_NTPase"/>
</dbReference>
<dbReference type="SUPFAM" id="SSF52540">
    <property type="entry name" value="P-loop containing nucleoside triphosphate hydrolases"/>
    <property type="match status" value="1"/>
</dbReference>
<evidence type="ECO:0000259" key="4">
    <source>
        <dbReference type="Pfam" id="PF17046"/>
    </source>
</evidence>
<feature type="repeat" description="ANK" evidence="2">
    <location>
        <begin position="917"/>
        <end position="950"/>
    </location>
</feature>
<feature type="region of interest" description="Disordered" evidence="3">
    <location>
        <begin position="1031"/>
        <end position="1064"/>
    </location>
</feature>
<dbReference type="InterPro" id="IPR002110">
    <property type="entry name" value="Ankyrin_rpt"/>
</dbReference>